<protein>
    <submittedName>
        <fullName evidence="2">Methyltransferase</fullName>
    </submittedName>
</protein>
<organism evidence="2 3">
    <name type="scientific">Iocasia fonsfrigidae</name>
    <dbReference type="NCBI Taxonomy" id="2682810"/>
    <lineage>
        <taxon>Bacteria</taxon>
        <taxon>Bacillati</taxon>
        <taxon>Bacillota</taxon>
        <taxon>Clostridia</taxon>
        <taxon>Halanaerobiales</taxon>
        <taxon>Halanaerobiaceae</taxon>
        <taxon>Iocasia</taxon>
    </lineage>
</organism>
<dbReference type="PROSITE" id="PS00092">
    <property type="entry name" value="N6_MTASE"/>
    <property type="match status" value="1"/>
</dbReference>
<evidence type="ECO:0000313" key="3">
    <source>
        <dbReference type="Proteomes" id="UP000665020"/>
    </source>
</evidence>
<dbReference type="GO" id="GO:0008757">
    <property type="term" value="F:S-adenosylmethionine-dependent methyltransferase activity"/>
    <property type="evidence" value="ECO:0007669"/>
    <property type="project" value="UniProtKB-ARBA"/>
</dbReference>
<dbReference type="KEGG" id="ifn:GM661_00995"/>
<feature type="domain" description="Methyltransferase small" evidence="1">
    <location>
        <begin position="30"/>
        <end position="120"/>
    </location>
</feature>
<dbReference type="PANTHER" id="PTHR47739:SF1">
    <property type="entry name" value="TRNA1(VAL) (ADENINE(37)-N6)-METHYLTRANSFERASE"/>
    <property type="match status" value="1"/>
</dbReference>
<dbReference type="GO" id="GO:0003676">
    <property type="term" value="F:nucleic acid binding"/>
    <property type="evidence" value="ECO:0007669"/>
    <property type="project" value="InterPro"/>
</dbReference>
<gene>
    <name evidence="2" type="ORF">GM661_00995</name>
</gene>
<dbReference type="SUPFAM" id="SSF53335">
    <property type="entry name" value="S-adenosyl-L-methionine-dependent methyltransferases"/>
    <property type="match status" value="1"/>
</dbReference>
<dbReference type="CDD" id="cd02440">
    <property type="entry name" value="AdoMet_MTases"/>
    <property type="match status" value="1"/>
</dbReference>
<dbReference type="PANTHER" id="PTHR47739">
    <property type="entry name" value="TRNA1(VAL) (ADENINE(37)-N6)-METHYLTRANSFERASE"/>
    <property type="match status" value="1"/>
</dbReference>
<evidence type="ECO:0000313" key="2">
    <source>
        <dbReference type="EMBL" id="QTL96648.1"/>
    </source>
</evidence>
<keyword evidence="3" id="KW-1185">Reference proteome</keyword>
<dbReference type="InterPro" id="IPR007848">
    <property type="entry name" value="Small_mtfrase_dom"/>
</dbReference>
<sequence>MEEITELIPGKLDLIQDSRFFKFGNDSVFLADFTVVKQGETVVDFGSGSGVIPLLLAFKQNPGKVIGLEYQAELVEMSRRSIIINQLEEQIEIIHGDLSRAGEYIKANTIDLLVSNPPYMPVDGGRISKGREKAIARHEIYCTLEDVIREGAKLLRFAGRMTMVHRVMRLAEIISLMKEYQIEPKRMRMIQSGVDSSPRVFLIEGRKGGKQGMRVEPPLIVYSRDGREYSPEVKGIYGGGAYG</sequence>
<dbReference type="AlphaFoldDB" id="A0A8A7KAT9"/>
<dbReference type="Gene3D" id="3.40.50.150">
    <property type="entry name" value="Vaccinia Virus protein VP39"/>
    <property type="match status" value="1"/>
</dbReference>
<dbReference type="InterPro" id="IPR050210">
    <property type="entry name" value="tRNA_Adenine-N(6)_MTase"/>
</dbReference>
<name>A0A8A7KAT9_9FIRM</name>
<proteinExistence type="predicted"/>
<dbReference type="RefSeq" id="WP_230868360.1">
    <property type="nucleotide sequence ID" value="NZ_CP046640.1"/>
</dbReference>
<dbReference type="GO" id="GO:0008170">
    <property type="term" value="F:N-methyltransferase activity"/>
    <property type="evidence" value="ECO:0007669"/>
    <property type="project" value="UniProtKB-ARBA"/>
</dbReference>
<dbReference type="Pfam" id="PF05175">
    <property type="entry name" value="MTS"/>
    <property type="match status" value="1"/>
</dbReference>
<accession>A0A8A7KAT9</accession>
<dbReference type="EMBL" id="CP046640">
    <property type="protein sequence ID" value="QTL96648.1"/>
    <property type="molecule type" value="Genomic_DNA"/>
</dbReference>
<keyword evidence="2" id="KW-0808">Transferase</keyword>
<dbReference type="Proteomes" id="UP000665020">
    <property type="component" value="Chromosome"/>
</dbReference>
<reference evidence="2" key="1">
    <citation type="submission" date="2019-12" db="EMBL/GenBank/DDBJ databases">
        <authorList>
            <person name="zhang j."/>
            <person name="sun C.M."/>
        </authorList>
    </citation>
    <scope>NUCLEOTIDE SEQUENCE</scope>
    <source>
        <strain evidence="2">NS-1</strain>
    </source>
</reference>
<keyword evidence="2" id="KW-0489">Methyltransferase</keyword>
<dbReference type="InterPro" id="IPR029063">
    <property type="entry name" value="SAM-dependent_MTases_sf"/>
</dbReference>
<evidence type="ECO:0000259" key="1">
    <source>
        <dbReference type="Pfam" id="PF05175"/>
    </source>
</evidence>
<dbReference type="InterPro" id="IPR002052">
    <property type="entry name" value="DNA_methylase_N6_adenine_CS"/>
</dbReference>
<dbReference type="GO" id="GO:0032259">
    <property type="term" value="P:methylation"/>
    <property type="evidence" value="ECO:0007669"/>
    <property type="project" value="UniProtKB-KW"/>
</dbReference>